<protein>
    <submittedName>
        <fullName evidence="1">Uncharacterized protein</fullName>
    </submittedName>
</protein>
<proteinExistence type="predicted"/>
<organism evidence="1 2">
    <name type="scientific">Planktothrix serta PCC 8927</name>
    <dbReference type="NCBI Taxonomy" id="671068"/>
    <lineage>
        <taxon>Bacteria</taxon>
        <taxon>Bacillati</taxon>
        <taxon>Cyanobacteriota</taxon>
        <taxon>Cyanophyceae</taxon>
        <taxon>Oscillatoriophycideae</taxon>
        <taxon>Oscillatoriales</taxon>
        <taxon>Microcoleaceae</taxon>
        <taxon>Planktothrix</taxon>
    </lineage>
</organism>
<dbReference type="RefSeq" id="WP_083626927.1">
    <property type="nucleotide sequence ID" value="NZ_LR734888.1"/>
</dbReference>
<gene>
    <name evidence="1" type="ORF">PL8927_900039</name>
</gene>
<sequence>MAPIKRNIGIIGDGPTDRIIFTKIVECILTEEDPSKEFIDCNIIELQRQTIFDLIQKYINAEKKNLSPNPQHLVKSVTGVLISGFKELLDQVDICNCDIIILTTDSEQVLNMPDDYFNYGIKFFHILSEAAINFYGAVLAQGYPQNNIPLVLTIITFPSTEILIAAARGLKIADYYNTRPLELKQMIYNVPDARTLSEEDLKSKALDHITLKGIENIFKNIPESRHFIQTLSTYKVSCCL</sequence>
<evidence type="ECO:0000313" key="2">
    <source>
        <dbReference type="Proteomes" id="UP000184550"/>
    </source>
</evidence>
<dbReference type="OrthoDB" id="582396at2"/>
<accession>A0A7Z9E5K1</accession>
<reference evidence="1" key="1">
    <citation type="submission" date="2019-10" db="EMBL/GenBank/DDBJ databases">
        <authorList>
            <consortium name="Genoscope - CEA"/>
            <person name="William W."/>
        </authorList>
    </citation>
    <scope>NUCLEOTIDE SEQUENCE [LARGE SCALE GENOMIC DNA]</scope>
    <source>
        <strain evidence="1">BBR_PRJEB10992</strain>
    </source>
</reference>
<dbReference type="Proteomes" id="UP000184550">
    <property type="component" value="Unassembled WGS sequence"/>
</dbReference>
<evidence type="ECO:0000313" key="1">
    <source>
        <dbReference type="EMBL" id="VXD25656.1"/>
    </source>
</evidence>
<dbReference type="EMBL" id="CZCU02000169">
    <property type="protein sequence ID" value="VXD25656.1"/>
    <property type="molecule type" value="Genomic_DNA"/>
</dbReference>
<comment type="caution">
    <text evidence="1">The sequence shown here is derived from an EMBL/GenBank/DDBJ whole genome shotgun (WGS) entry which is preliminary data.</text>
</comment>
<dbReference type="AlphaFoldDB" id="A0A7Z9E5K1"/>
<keyword evidence="2" id="KW-1185">Reference proteome</keyword>
<name>A0A7Z9E5K1_9CYAN</name>